<evidence type="ECO:0000313" key="3">
    <source>
        <dbReference type="Proteomes" id="UP000886520"/>
    </source>
</evidence>
<protein>
    <submittedName>
        <fullName evidence="2">Uncharacterized protein</fullName>
    </submittedName>
</protein>
<dbReference type="Proteomes" id="UP000886520">
    <property type="component" value="Chromosome 8"/>
</dbReference>
<organism evidence="2 3">
    <name type="scientific">Adiantum capillus-veneris</name>
    <name type="common">Maidenhair fern</name>
    <dbReference type="NCBI Taxonomy" id="13818"/>
    <lineage>
        <taxon>Eukaryota</taxon>
        <taxon>Viridiplantae</taxon>
        <taxon>Streptophyta</taxon>
        <taxon>Embryophyta</taxon>
        <taxon>Tracheophyta</taxon>
        <taxon>Polypodiopsida</taxon>
        <taxon>Polypodiidae</taxon>
        <taxon>Polypodiales</taxon>
        <taxon>Pteridineae</taxon>
        <taxon>Pteridaceae</taxon>
        <taxon>Vittarioideae</taxon>
        <taxon>Adiantum</taxon>
    </lineage>
</organism>
<proteinExistence type="predicted"/>
<feature type="region of interest" description="Disordered" evidence="1">
    <location>
        <begin position="1"/>
        <end position="56"/>
    </location>
</feature>
<dbReference type="EMBL" id="JABFUD020000008">
    <property type="protein sequence ID" value="KAI5076639.1"/>
    <property type="molecule type" value="Genomic_DNA"/>
</dbReference>
<gene>
    <name evidence="2" type="ORF">GOP47_0008704</name>
</gene>
<evidence type="ECO:0000256" key="1">
    <source>
        <dbReference type="SAM" id="MobiDB-lite"/>
    </source>
</evidence>
<dbReference type="PANTHER" id="PTHR34686">
    <property type="entry name" value="MATERNAL EFFECT EMBRYO ARREST PROTEIN"/>
    <property type="match status" value="1"/>
</dbReference>
<dbReference type="AlphaFoldDB" id="A0A9D4UZ36"/>
<dbReference type="PANTHER" id="PTHR34686:SF1">
    <property type="entry name" value="MATERNAL EFFECT EMBRYO ARREST 59"/>
    <property type="match status" value="1"/>
</dbReference>
<accession>A0A9D4UZ36</accession>
<comment type="caution">
    <text evidence="2">The sequence shown here is derived from an EMBL/GenBank/DDBJ whole genome shotgun (WGS) entry which is preliminary data.</text>
</comment>
<sequence length="229" mass="24911">MAPAMAKPGRSEDAQMDAEQQARLAEAIRQKLAAEAPRRPLKPSRSEDVAADIAAAPYDGPIPEHLKLQQLLETSPAQAVIQDFAGDVPLEFVETEYYKDLRAADQTLHHTTGSGFIQVPANKVVDLSSLPDAPIVKTEVSVSQHDVVAPEEFVETEYYKDLNAVDKSLHHTTGSGFIQVEKNSAPVLDLSSSGLTRTKSGCNPATNDWIPAESTMEMHASEKPRRSEP</sequence>
<keyword evidence="3" id="KW-1185">Reference proteome</keyword>
<reference evidence="2" key="1">
    <citation type="submission" date="2021-01" db="EMBL/GenBank/DDBJ databases">
        <title>Adiantum capillus-veneris genome.</title>
        <authorList>
            <person name="Fang Y."/>
            <person name="Liao Q."/>
        </authorList>
    </citation>
    <scope>NUCLEOTIDE SEQUENCE</scope>
    <source>
        <strain evidence="2">H3</strain>
        <tissue evidence="2">Leaf</tissue>
    </source>
</reference>
<dbReference type="OrthoDB" id="1918800at2759"/>
<name>A0A9D4UZ36_ADICA</name>
<evidence type="ECO:0000313" key="2">
    <source>
        <dbReference type="EMBL" id="KAI5076639.1"/>
    </source>
</evidence>